<dbReference type="PANTHER" id="PTHR24320:SF148">
    <property type="entry name" value="NAD(P)-BINDING ROSSMANN-FOLD SUPERFAMILY PROTEIN"/>
    <property type="match status" value="1"/>
</dbReference>
<dbReference type="SUPFAM" id="SSF51735">
    <property type="entry name" value="NAD(P)-binding Rossmann-fold domains"/>
    <property type="match status" value="1"/>
</dbReference>
<dbReference type="GO" id="GO:0016491">
    <property type="term" value="F:oxidoreductase activity"/>
    <property type="evidence" value="ECO:0007669"/>
    <property type="project" value="UniProtKB-KW"/>
</dbReference>
<comment type="similarity">
    <text evidence="1 3">Belongs to the short-chain dehydrogenases/reductases (SDR) family.</text>
</comment>
<dbReference type="InterPro" id="IPR020904">
    <property type="entry name" value="Sc_DH/Rdtase_CS"/>
</dbReference>
<comment type="caution">
    <text evidence="4">The sequence shown here is derived from an EMBL/GenBank/DDBJ whole genome shotgun (WGS) entry which is preliminary data.</text>
</comment>
<dbReference type="PRINTS" id="PR00080">
    <property type="entry name" value="SDRFAMILY"/>
</dbReference>
<evidence type="ECO:0000313" key="5">
    <source>
        <dbReference type="Proteomes" id="UP001141950"/>
    </source>
</evidence>
<dbReference type="AlphaFoldDB" id="A0A9X2MPL8"/>
<dbReference type="InterPro" id="IPR002347">
    <property type="entry name" value="SDR_fam"/>
</dbReference>
<keyword evidence="2" id="KW-0560">Oxidoreductase</keyword>
<dbReference type="EMBL" id="JANIPJ010000003">
    <property type="protein sequence ID" value="MCR2803538.1"/>
    <property type="molecule type" value="Genomic_DNA"/>
</dbReference>
<dbReference type="PANTHER" id="PTHR24320">
    <property type="entry name" value="RETINOL DEHYDROGENASE"/>
    <property type="match status" value="1"/>
</dbReference>
<evidence type="ECO:0000256" key="3">
    <source>
        <dbReference type="RuleBase" id="RU000363"/>
    </source>
</evidence>
<reference evidence="4" key="1">
    <citation type="submission" date="2022-08" db="EMBL/GenBank/DDBJ databases">
        <title>The genomic sequence of strain Paenibacillus sp. SCIV0701.</title>
        <authorList>
            <person name="Zhao H."/>
        </authorList>
    </citation>
    <scope>NUCLEOTIDE SEQUENCE</scope>
    <source>
        <strain evidence="4">SCIV0701</strain>
    </source>
</reference>
<protein>
    <submittedName>
        <fullName evidence="4">SDR family NAD(P)-dependent oxidoreductase</fullName>
    </submittedName>
</protein>
<dbReference type="RefSeq" id="WP_257443908.1">
    <property type="nucleotide sequence ID" value="NZ_JANIPJ010000003.1"/>
</dbReference>
<sequence>MNQSQYVNIAFITGASSGIGLELTRKLLSEQWQVVALNRSDFPADDRPIQEAINNGLLRVYKTADLADYASLRESLEAIKQKESQIDILFNNAGGSFPELRYSKQGREMHYELMTVVPYIILMELKELLYNGRFKTVINTSSSAHQFTKALNIEMLERPSTFRKLIGPYASSKLALSLWTQAVAPQLAKEDIKIRSVDPGGNNTIRKETGSGLPLLVKAMMKLFYPPPSHGADLLHEGALGMQRNETGVFLQRGRVAKLKFADQAQNVLSRVNTIYEEDFRERTI</sequence>
<dbReference type="PROSITE" id="PS00061">
    <property type="entry name" value="ADH_SHORT"/>
    <property type="match status" value="1"/>
</dbReference>
<proteinExistence type="inferred from homology"/>
<gene>
    <name evidence="4" type="ORF">NQZ67_06535</name>
</gene>
<organism evidence="4 5">
    <name type="scientific">Paenibacillus soyae</name>
    <dbReference type="NCBI Taxonomy" id="2969249"/>
    <lineage>
        <taxon>Bacteria</taxon>
        <taxon>Bacillati</taxon>
        <taxon>Bacillota</taxon>
        <taxon>Bacilli</taxon>
        <taxon>Bacillales</taxon>
        <taxon>Paenibacillaceae</taxon>
        <taxon>Paenibacillus</taxon>
    </lineage>
</organism>
<dbReference type="Pfam" id="PF00106">
    <property type="entry name" value="adh_short"/>
    <property type="match status" value="1"/>
</dbReference>
<dbReference type="InterPro" id="IPR036291">
    <property type="entry name" value="NAD(P)-bd_dom_sf"/>
</dbReference>
<dbReference type="Proteomes" id="UP001141950">
    <property type="component" value="Unassembled WGS sequence"/>
</dbReference>
<name>A0A9X2MPL8_9BACL</name>
<evidence type="ECO:0000256" key="2">
    <source>
        <dbReference type="ARBA" id="ARBA00023002"/>
    </source>
</evidence>
<accession>A0A9X2MPL8</accession>
<keyword evidence="5" id="KW-1185">Reference proteome</keyword>
<evidence type="ECO:0000256" key="1">
    <source>
        <dbReference type="ARBA" id="ARBA00006484"/>
    </source>
</evidence>
<evidence type="ECO:0000313" key="4">
    <source>
        <dbReference type="EMBL" id="MCR2803538.1"/>
    </source>
</evidence>
<dbReference type="Gene3D" id="3.40.50.720">
    <property type="entry name" value="NAD(P)-binding Rossmann-like Domain"/>
    <property type="match status" value="1"/>
</dbReference>
<dbReference type="PRINTS" id="PR00081">
    <property type="entry name" value="GDHRDH"/>
</dbReference>